<protein>
    <submittedName>
        <fullName evidence="2">Uncharacterized protein</fullName>
    </submittedName>
</protein>
<feature type="signal peptide" evidence="1">
    <location>
        <begin position="1"/>
        <end position="20"/>
    </location>
</feature>
<proteinExistence type="predicted"/>
<sequence>MKRLASIAAMAVLFSAGAVADNWDANPGEGRADFLVKFKGEVPKRCEMVADSSLKEIDFDLTQKSDKKTFAFKTWCNSYGTKGIVLIDPYGFKNSNGNEIPMQYSFKGDSSVKDGDTPVMEARIVKEVEISNDIEQKMSAKHKLTIKSQPQKGAAWGEYSGSMYVTLYHM</sequence>
<dbReference type="Proteomes" id="UP000262832">
    <property type="component" value="Chromosome II"/>
</dbReference>
<evidence type="ECO:0000313" key="2">
    <source>
        <dbReference type="EMBL" id="AXY03209.1"/>
    </source>
</evidence>
<dbReference type="RefSeq" id="WP_128813105.1">
    <property type="nucleotide sequence ID" value="NZ_CP032094.1"/>
</dbReference>
<feature type="chain" id="PRO_5047397787" evidence="1">
    <location>
        <begin position="21"/>
        <end position="170"/>
    </location>
</feature>
<evidence type="ECO:0000313" key="3">
    <source>
        <dbReference type="Proteomes" id="UP000262832"/>
    </source>
</evidence>
<dbReference type="EMBL" id="CP032094">
    <property type="protein sequence ID" value="AXY03209.1"/>
    <property type="molecule type" value="Genomic_DNA"/>
</dbReference>
<keyword evidence="1" id="KW-0732">Signal</keyword>
<accession>A0ABN5PJ13</accession>
<gene>
    <name evidence="2" type="ORF">D1115_20170</name>
</gene>
<name>A0ABN5PJ13_9VIBR</name>
<keyword evidence="3" id="KW-1185">Reference proteome</keyword>
<organism evidence="2 3">
    <name type="scientific">Vibrio alfacsensis</name>
    <dbReference type="NCBI Taxonomy" id="1074311"/>
    <lineage>
        <taxon>Bacteria</taxon>
        <taxon>Pseudomonadati</taxon>
        <taxon>Pseudomonadota</taxon>
        <taxon>Gammaproteobacteria</taxon>
        <taxon>Vibrionales</taxon>
        <taxon>Vibrionaceae</taxon>
        <taxon>Vibrio</taxon>
    </lineage>
</organism>
<evidence type="ECO:0000256" key="1">
    <source>
        <dbReference type="SAM" id="SignalP"/>
    </source>
</evidence>
<reference evidence="2 3" key="1">
    <citation type="submission" date="2018-08" db="EMBL/GenBank/DDBJ databases">
        <title>Genomic taxonomy of the Vibrionaceae family.</title>
        <authorList>
            <person name="Gomez-Gil B."/>
            <person name="Tanaka M."/>
            <person name="Sawabe T."/>
            <person name="Enciso-Ibarra K."/>
        </authorList>
    </citation>
    <scope>NUCLEOTIDE SEQUENCE [LARGE SCALE GENOMIC DNA]</scope>
    <source>
        <strain evidence="2 3">CAIM 1831</strain>
    </source>
</reference>